<keyword evidence="3" id="KW-1185">Reference proteome</keyword>
<protein>
    <submittedName>
        <fullName evidence="2">Uncharacterized protein</fullName>
    </submittedName>
</protein>
<dbReference type="AlphaFoldDB" id="A0A0J1BGV8"/>
<reference evidence="2" key="1">
    <citation type="submission" date="2015-05" db="EMBL/GenBank/DDBJ databases">
        <title>Permanent draft genome of Rhodopirellula islandicus K833.</title>
        <authorList>
            <person name="Kizina J."/>
            <person name="Richter M."/>
            <person name="Glockner F.O."/>
            <person name="Harder J."/>
        </authorList>
    </citation>
    <scope>NUCLEOTIDE SEQUENCE [LARGE SCALE GENOMIC DNA]</scope>
    <source>
        <strain evidence="2">K833</strain>
    </source>
</reference>
<dbReference type="PATRIC" id="fig|595434.4.peg.2309"/>
<dbReference type="STRING" id="595434.RISK_002420"/>
<dbReference type="RefSeq" id="WP_047814061.1">
    <property type="nucleotide sequence ID" value="NZ_LECT01000017.1"/>
</dbReference>
<comment type="caution">
    <text evidence="2">The sequence shown here is derived from an EMBL/GenBank/DDBJ whole genome shotgun (WGS) entry which is preliminary data.</text>
</comment>
<name>A0A0J1BGV8_RHOIS</name>
<evidence type="ECO:0000313" key="2">
    <source>
        <dbReference type="EMBL" id="KLU05788.1"/>
    </source>
</evidence>
<dbReference type="Proteomes" id="UP000036367">
    <property type="component" value="Unassembled WGS sequence"/>
</dbReference>
<proteinExistence type="predicted"/>
<feature type="region of interest" description="Disordered" evidence="1">
    <location>
        <begin position="86"/>
        <end position="111"/>
    </location>
</feature>
<gene>
    <name evidence="2" type="ORF">RISK_002420</name>
</gene>
<evidence type="ECO:0000313" key="3">
    <source>
        <dbReference type="Proteomes" id="UP000036367"/>
    </source>
</evidence>
<organism evidence="2 3">
    <name type="scientific">Rhodopirellula islandica</name>
    <dbReference type="NCBI Taxonomy" id="595434"/>
    <lineage>
        <taxon>Bacteria</taxon>
        <taxon>Pseudomonadati</taxon>
        <taxon>Planctomycetota</taxon>
        <taxon>Planctomycetia</taxon>
        <taxon>Pirellulales</taxon>
        <taxon>Pirellulaceae</taxon>
        <taxon>Rhodopirellula</taxon>
    </lineage>
</organism>
<dbReference type="EMBL" id="LECT01000017">
    <property type="protein sequence ID" value="KLU05788.1"/>
    <property type="molecule type" value="Genomic_DNA"/>
</dbReference>
<accession>A0A0J1BGV8</accession>
<feature type="compositionally biased region" description="Basic residues" evidence="1">
    <location>
        <begin position="86"/>
        <end position="95"/>
    </location>
</feature>
<sequence length="111" mass="12500">MTKKDTFRVVARGSDGSLQIRDYVSLDPLTDFHEQVGVDDCSTDLALRGMPIFRGLIGPMPEGKNIVRYETPEVFEMLTKEWGITKPKKRRRRASDKKPVEASSESGELVS</sequence>
<evidence type="ECO:0000256" key="1">
    <source>
        <dbReference type="SAM" id="MobiDB-lite"/>
    </source>
</evidence>
<dbReference type="OrthoDB" id="284979at2"/>